<dbReference type="Proteomes" id="UP000018851">
    <property type="component" value="Chromosome"/>
</dbReference>
<dbReference type="PATRIC" id="fig|1123269.5.peg.3363"/>
<name>W0ADG5_9SPHN</name>
<reference evidence="2 3" key="1">
    <citation type="submission" date="2013-07" db="EMBL/GenBank/DDBJ databases">
        <title>Completed genome of Sphingomonas sanxanigenens NX02.</title>
        <authorList>
            <person name="Ma T."/>
            <person name="Huang H."/>
            <person name="Wu M."/>
            <person name="Li X."/>
            <person name="Li G."/>
        </authorList>
    </citation>
    <scope>NUCLEOTIDE SEQUENCE [LARGE SCALE GENOMIC DNA]</scope>
    <source>
        <strain evidence="2 3">NX02</strain>
    </source>
</reference>
<dbReference type="InterPro" id="IPR006311">
    <property type="entry name" value="TAT_signal"/>
</dbReference>
<gene>
    <name evidence="2" type="ORF">NX02_17190</name>
</gene>
<dbReference type="AlphaFoldDB" id="W0ADG5"/>
<evidence type="ECO:0000313" key="3">
    <source>
        <dbReference type="Proteomes" id="UP000018851"/>
    </source>
</evidence>
<feature type="region of interest" description="Disordered" evidence="1">
    <location>
        <begin position="1"/>
        <end position="21"/>
    </location>
</feature>
<evidence type="ECO:0008006" key="4">
    <source>
        <dbReference type="Google" id="ProtNLM"/>
    </source>
</evidence>
<dbReference type="HOGENOM" id="CLU_089930_0_0_5"/>
<feature type="compositionally biased region" description="Polar residues" evidence="1">
    <location>
        <begin position="1"/>
        <end position="13"/>
    </location>
</feature>
<proteinExistence type="predicted"/>
<dbReference type="OrthoDB" id="6385145at2"/>
<dbReference type="eggNOG" id="ENOG50349UK">
    <property type="taxonomic scope" value="Bacteria"/>
</dbReference>
<dbReference type="PROSITE" id="PS51318">
    <property type="entry name" value="TAT"/>
    <property type="match status" value="1"/>
</dbReference>
<dbReference type="RefSeq" id="WP_025293302.1">
    <property type="nucleotide sequence ID" value="NZ_CP006644.1"/>
</dbReference>
<dbReference type="KEGG" id="ssan:NX02_17190"/>
<accession>W0ADG5</accession>
<dbReference type="STRING" id="1123269.NX02_17190"/>
<evidence type="ECO:0000313" key="2">
    <source>
        <dbReference type="EMBL" id="AHE55116.1"/>
    </source>
</evidence>
<keyword evidence="3" id="KW-1185">Reference proteome</keyword>
<organism evidence="2 3">
    <name type="scientific">Sphingomonas sanxanigenens DSM 19645 = NX02</name>
    <dbReference type="NCBI Taxonomy" id="1123269"/>
    <lineage>
        <taxon>Bacteria</taxon>
        <taxon>Pseudomonadati</taxon>
        <taxon>Pseudomonadota</taxon>
        <taxon>Alphaproteobacteria</taxon>
        <taxon>Sphingomonadales</taxon>
        <taxon>Sphingomonadaceae</taxon>
        <taxon>Sphingomonas</taxon>
    </lineage>
</organism>
<dbReference type="Pfam" id="PF13618">
    <property type="entry name" value="Gluconate_2-dh3"/>
    <property type="match status" value="1"/>
</dbReference>
<evidence type="ECO:0000256" key="1">
    <source>
        <dbReference type="SAM" id="MobiDB-lite"/>
    </source>
</evidence>
<dbReference type="InterPro" id="IPR027056">
    <property type="entry name" value="Gluconate_2DH_su3"/>
</dbReference>
<dbReference type="EMBL" id="CP006644">
    <property type="protein sequence ID" value="AHE55116.1"/>
    <property type="molecule type" value="Genomic_DNA"/>
</dbReference>
<protein>
    <recommendedName>
        <fullName evidence="4">Twin-arginine translocation pathway signal</fullName>
    </recommendedName>
</protein>
<sequence length="213" mass="22443">MAAQGGNVSQSPVEDSPAGGPDRRQILGGALVLGVLAGTPLAIWDRARAAQGDGAAASEKLLLTRLADLVVPNTDTAGAVVAGVPAFVEMALIHGLEDTASNAGGDRKRGGLVLLDAVSHDLNRLGRGDFLSLAKDRQFAVLEAYDADAFGADAKDHPWRKIKALILTGYYTSEIGASRELQYELVPGRWEPNLPLPADNRSWSSDWTAVDFG</sequence>